<dbReference type="OrthoDB" id="2987623at2"/>
<evidence type="ECO:0000313" key="7">
    <source>
        <dbReference type="EMBL" id="ANU27152.1"/>
    </source>
</evidence>
<accession>A0A1B1S1T5</accession>
<keyword evidence="4 5" id="KW-0472">Membrane</keyword>
<feature type="transmembrane region" description="Helical" evidence="5">
    <location>
        <begin position="35"/>
        <end position="55"/>
    </location>
</feature>
<keyword evidence="2 5" id="KW-0812">Transmembrane</keyword>
<keyword evidence="3 5" id="KW-1133">Transmembrane helix</keyword>
<dbReference type="GO" id="GO:0016020">
    <property type="term" value="C:membrane"/>
    <property type="evidence" value="ECO:0007669"/>
    <property type="project" value="UniProtKB-SubCell"/>
</dbReference>
<dbReference type="KEGG" id="pll:I858_009135"/>
<feature type="transmembrane region" description="Helical" evidence="5">
    <location>
        <begin position="106"/>
        <end position="127"/>
    </location>
</feature>
<feature type="transmembrane region" description="Helical" evidence="5">
    <location>
        <begin position="61"/>
        <end position="94"/>
    </location>
</feature>
<evidence type="ECO:0000256" key="2">
    <source>
        <dbReference type="ARBA" id="ARBA00022692"/>
    </source>
</evidence>
<feature type="domain" description="Yip1" evidence="6">
    <location>
        <begin position="15"/>
        <end position="199"/>
    </location>
</feature>
<dbReference type="Proteomes" id="UP000053354">
    <property type="component" value="Chromosome"/>
</dbReference>
<evidence type="ECO:0000259" key="6">
    <source>
        <dbReference type="Pfam" id="PF04893"/>
    </source>
</evidence>
<dbReference type="InterPro" id="IPR006977">
    <property type="entry name" value="Yip1_dom"/>
</dbReference>
<feature type="transmembrane region" description="Helical" evidence="5">
    <location>
        <begin position="182"/>
        <end position="207"/>
    </location>
</feature>
<evidence type="ECO:0000256" key="4">
    <source>
        <dbReference type="ARBA" id="ARBA00023136"/>
    </source>
</evidence>
<protein>
    <recommendedName>
        <fullName evidence="6">Yip1 domain-containing protein</fullName>
    </recommendedName>
</protein>
<feature type="transmembrane region" description="Helical" evidence="5">
    <location>
        <begin position="147"/>
        <end position="170"/>
    </location>
</feature>
<evidence type="ECO:0000313" key="8">
    <source>
        <dbReference type="Proteomes" id="UP000053354"/>
    </source>
</evidence>
<keyword evidence="8" id="KW-1185">Reference proteome</keyword>
<dbReference type="AlphaFoldDB" id="A0A1B1S1T5"/>
<sequence>MEQTKYRDNLNPFTAIWTRPRETVRYVIEEKESNFSFLLIVLSGFVAVLIGNQGAEQGFPLLGVLLMALLVGPLAAIVGTSVGAGIYLLIGRLFKGQATYKEMFRAVLTSQITQIWLIPFILLWILLSPETYFLQAGEMPFENESPLSIILTLILSVVSIWTFFVQCKAIGEAHRLSAWKGFFIIAIPAIVFIAIVAVIIIAIVTAVL</sequence>
<name>A0A1B1S1T5_9BACL</name>
<gene>
    <name evidence="7" type="ORF">I858_009135</name>
</gene>
<dbReference type="RefSeq" id="WP_049693645.1">
    <property type="nucleotide sequence ID" value="NZ_CP016540.2"/>
</dbReference>
<organism evidence="7 8">
    <name type="scientific">Planococcus versutus</name>
    <dbReference type="NCBI Taxonomy" id="1302659"/>
    <lineage>
        <taxon>Bacteria</taxon>
        <taxon>Bacillati</taxon>
        <taxon>Bacillota</taxon>
        <taxon>Bacilli</taxon>
        <taxon>Bacillales</taxon>
        <taxon>Caryophanaceae</taxon>
        <taxon>Planococcus</taxon>
    </lineage>
</organism>
<dbReference type="Pfam" id="PF04893">
    <property type="entry name" value="Yip1"/>
    <property type="match status" value="1"/>
</dbReference>
<proteinExistence type="predicted"/>
<evidence type="ECO:0000256" key="3">
    <source>
        <dbReference type="ARBA" id="ARBA00022989"/>
    </source>
</evidence>
<evidence type="ECO:0000256" key="5">
    <source>
        <dbReference type="SAM" id="Phobius"/>
    </source>
</evidence>
<comment type="subcellular location">
    <subcellularLocation>
        <location evidence="1">Membrane</location>
        <topology evidence="1">Multi-pass membrane protein</topology>
    </subcellularLocation>
</comment>
<dbReference type="EMBL" id="CP016540">
    <property type="protein sequence ID" value="ANU27152.1"/>
    <property type="molecule type" value="Genomic_DNA"/>
</dbReference>
<evidence type="ECO:0000256" key="1">
    <source>
        <dbReference type="ARBA" id="ARBA00004141"/>
    </source>
</evidence>
<reference evidence="7" key="1">
    <citation type="submission" date="2016-10" db="EMBL/GenBank/DDBJ databases">
        <authorList>
            <person name="See-Too W.S."/>
        </authorList>
    </citation>
    <scope>NUCLEOTIDE SEQUENCE</scope>
    <source>
        <strain evidence="7">L10.15</strain>
    </source>
</reference>